<keyword evidence="9" id="KW-0698">rRNA processing</keyword>
<dbReference type="GO" id="GO:0004521">
    <property type="term" value="F:RNA endonuclease activity"/>
    <property type="evidence" value="ECO:0007669"/>
    <property type="project" value="UniProtKB-UniRule"/>
</dbReference>
<dbReference type="SUPFAM" id="SSF56281">
    <property type="entry name" value="Metallo-hydrolase/oxidoreductase"/>
    <property type="match status" value="1"/>
</dbReference>
<dbReference type="Gene3D" id="3.10.20.580">
    <property type="match status" value="1"/>
</dbReference>
<feature type="binding site" evidence="12">
    <location>
        <position position="140"/>
    </location>
    <ligand>
        <name>Zn(2+)</name>
        <dbReference type="ChEBI" id="CHEBI:29105"/>
        <label>1</label>
        <note>catalytic</note>
    </ligand>
</feature>
<dbReference type="Proteomes" id="UP000070457">
    <property type="component" value="Unassembled WGS sequence"/>
</dbReference>
<reference evidence="14 15" key="1">
    <citation type="submission" date="2015-02" db="EMBL/GenBank/DDBJ databases">
        <title>Improved understanding of the partial-nitritation anammox process through 23 genomes representing the majority of the microbial community.</title>
        <authorList>
            <person name="Speth D.R."/>
            <person name="In T Zandt M."/>
            <person name="Guerrero Cruz S."/>
            <person name="Jetten M.S."/>
            <person name="Dutilh B.E."/>
        </authorList>
    </citation>
    <scope>NUCLEOTIDE SEQUENCE [LARGE SCALE GENOMIC DNA]</scope>
    <source>
        <strain evidence="14">OLB20</strain>
    </source>
</reference>
<keyword evidence="1 9" id="KW-0963">Cytoplasm</keyword>
<dbReference type="CDD" id="cd07714">
    <property type="entry name" value="RNaseJ_MBL-fold"/>
    <property type="match status" value="1"/>
</dbReference>
<evidence type="ECO:0000259" key="13">
    <source>
        <dbReference type="SMART" id="SM00849"/>
    </source>
</evidence>
<feature type="binding site" evidence="12">
    <location>
        <position position="71"/>
    </location>
    <ligand>
        <name>Zn(2+)</name>
        <dbReference type="ChEBI" id="CHEBI:29105"/>
        <label>1</label>
        <note>catalytic</note>
    </ligand>
</feature>
<evidence type="ECO:0000256" key="5">
    <source>
        <dbReference type="ARBA" id="ARBA00022801"/>
    </source>
</evidence>
<evidence type="ECO:0000256" key="1">
    <source>
        <dbReference type="ARBA" id="ARBA00022490"/>
    </source>
</evidence>
<dbReference type="GO" id="GO:0008270">
    <property type="term" value="F:zinc ion binding"/>
    <property type="evidence" value="ECO:0007669"/>
    <property type="project" value="InterPro"/>
</dbReference>
<dbReference type="NCBIfam" id="TIGR00649">
    <property type="entry name" value="MG423"/>
    <property type="match status" value="1"/>
</dbReference>
<feature type="active site" description="Proton acceptor" evidence="10">
    <location>
        <position position="368"/>
    </location>
</feature>
<comment type="subcellular location">
    <subcellularLocation>
        <location evidence="9">Cytoplasm</location>
    </subcellularLocation>
</comment>
<keyword evidence="3 12" id="KW-0479">Metal-binding</keyword>
<dbReference type="AlphaFoldDB" id="A0A136M0C3"/>
<evidence type="ECO:0000313" key="15">
    <source>
        <dbReference type="Proteomes" id="UP000070457"/>
    </source>
</evidence>
<dbReference type="Pfam" id="PF00753">
    <property type="entry name" value="Lactamase_B"/>
    <property type="match status" value="1"/>
</dbReference>
<dbReference type="InterPro" id="IPR011108">
    <property type="entry name" value="RMMBL"/>
</dbReference>
<evidence type="ECO:0000256" key="6">
    <source>
        <dbReference type="ARBA" id="ARBA00022833"/>
    </source>
</evidence>
<feature type="binding site" evidence="12">
    <location>
        <position position="73"/>
    </location>
    <ligand>
        <name>Zn(2+)</name>
        <dbReference type="ChEBI" id="CHEBI:29105"/>
        <label>1</label>
        <note>catalytic</note>
    </ligand>
</feature>
<organism evidence="14 15">
    <name type="scientific">candidate division WS6 bacterium OLB20</name>
    <dbReference type="NCBI Taxonomy" id="1617426"/>
    <lineage>
        <taxon>Bacteria</taxon>
        <taxon>Candidatus Dojkabacteria</taxon>
    </lineage>
</organism>
<comment type="function">
    <text evidence="9">An RNase that has 5'-3' exonuclease and possibly endonuclease activity. Involved in maturation of rRNA and in some organisms also mRNA maturation and/or decay.</text>
</comment>
<dbReference type="InterPro" id="IPR030854">
    <property type="entry name" value="RNase_J_bac"/>
</dbReference>
<evidence type="ECO:0000256" key="2">
    <source>
        <dbReference type="ARBA" id="ARBA00022722"/>
    </source>
</evidence>
<evidence type="ECO:0000256" key="8">
    <source>
        <dbReference type="ARBA" id="ARBA00022884"/>
    </source>
</evidence>
<dbReference type="InterPro" id="IPR055132">
    <property type="entry name" value="RNase_J_b_CASP"/>
</dbReference>
<dbReference type="Gene3D" id="3.40.50.10710">
    <property type="entry name" value="Metallo-hydrolase/oxidoreductase"/>
    <property type="match status" value="1"/>
</dbReference>
<keyword evidence="5 9" id="KW-0378">Hydrolase</keyword>
<dbReference type="Pfam" id="PF17770">
    <property type="entry name" value="RNase_J_C"/>
    <property type="match status" value="1"/>
</dbReference>
<keyword evidence="12" id="KW-0106">Calcium</keyword>
<feature type="binding site" evidence="11">
    <location>
        <begin position="364"/>
        <end position="368"/>
    </location>
    <ligand>
        <name>substrate</name>
    </ligand>
</feature>
<dbReference type="InterPro" id="IPR036866">
    <property type="entry name" value="RibonucZ/Hydroxyglut_hydro"/>
</dbReference>
<keyword evidence="7 9" id="KW-0269">Exonuclease</keyword>
<dbReference type="EMBL" id="JYNZ01000002">
    <property type="protein sequence ID" value="KXK27326.1"/>
    <property type="molecule type" value="Genomic_DNA"/>
</dbReference>
<dbReference type="Pfam" id="PF22505">
    <property type="entry name" value="RNase_J_b_CASP"/>
    <property type="match status" value="1"/>
</dbReference>
<gene>
    <name evidence="14" type="primary">rnjA</name>
    <name evidence="9" type="synonym">rnj</name>
    <name evidence="14" type="ORF">TR69_WS6001000201</name>
</gene>
<keyword evidence="8 9" id="KW-0694">RNA-binding</keyword>
<feature type="binding site" evidence="12">
    <location>
        <position position="75"/>
    </location>
    <ligand>
        <name>Zn(2+)</name>
        <dbReference type="ChEBI" id="CHEBI:29105"/>
        <label>1</label>
        <note>catalytic</note>
    </ligand>
</feature>
<feature type="binding site" evidence="12">
    <location>
        <position position="46"/>
    </location>
    <ligand>
        <name>Ca(2+)</name>
        <dbReference type="ChEBI" id="CHEBI:29108"/>
    </ligand>
</feature>
<dbReference type="PANTHER" id="PTHR43694:SF1">
    <property type="entry name" value="RIBONUCLEASE J"/>
    <property type="match status" value="1"/>
</dbReference>
<evidence type="ECO:0000313" key="14">
    <source>
        <dbReference type="EMBL" id="KXK27326.1"/>
    </source>
</evidence>
<keyword evidence="4 9" id="KW-0255">Endonuclease</keyword>
<evidence type="ECO:0000256" key="10">
    <source>
        <dbReference type="PIRSR" id="PIRSR004803-1"/>
    </source>
</evidence>
<comment type="caution">
    <text evidence="14">The sequence shown here is derived from an EMBL/GenBank/DDBJ whole genome shotgun (WGS) entry which is preliminary data.</text>
</comment>
<dbReference type="Gene3D" id="3.60.15.10">
    <property type="entry name" value="Ribonuclease Z/Hydroxyacylglutathione hydrolase-like"/>
    <property type="match status" value="1"/>
</dbReference>
<keyword evidence="2 9" id="KW-0540">Nuclease</keyword>
<dbReference type="PIRSF" id="PIRSF004803">
    <property type="entry name" value="RnjA"/>
    <property type="match status" value="1"/>
</dbReference>
<name>A0A136M0C3_9BACT</name>
<sequence length="571" mass="63083">MSNSKIKIIPLGGVQEIGINCTAIEYNDEITVIDVGLGFPLSDQYGVDYVIPNIDYLKRNKDKIQGIIITHAHLDHIGALPYVIEDLGFPEIFASRFSIEVIRQKLEEHELMEKVNIRVVTKESKLASGSFEISFFGVTHSIPESMGVIIKTPAGTIVHTGDFKFDNSPMNEPVSEYDRIAKTGSEGVLALLSDSTNSFKSGHSSSERVIYETLKGIVENAEGRVIVATFSSLLTRLYQLITIAQETGRKVAVAGRSMENIIAVARKLNYIDVPDNLFVQDRNIKSLPDDKVLILATGAQGEHFAALARMARGDHKELDIKKGDTVILSASIIPGNDMLVQGLIDDLSEKGATVFHKAEIMDLHSSGHGYQEDQKLMINLVKPKFFIPVHGYPSFLHKHAQTAISVGVDPKHTIVAKRGDVIELDNDNWQIKKHVKANPVLVSGSGVGDIGEVVLSDREQLANYGVVVISASVDVAARRATDVQIISRGFVFVKTHQDLIDRIAETARKSIESDVKDHSSEREIRDRISRSVRKLLYDETEREPMILTVLNLFNRGSRKNSSKEKKSAQAS</sequence>
<evidence type="ECO:0000256" key="7">
    <source>
        <dbReference type="ARBA" id="ARBA00022839"/>
    </source>
</evidence>
<proteinExistence type="inferred from homology"/>
<dbReference type="GO" id="GO:0003723">
    <property type="term" value="F:RNA binding"/>
    <property type="evidence" value="ECO:0007669"/>
    <property type="project" value="UniProtKB-UniRule"/>
</dbReference>
<comment type="similarity">
    <text evidence="9">Belongs to the metallo-beta-lactamase superfamily. RNA-metabolizing metallo-beta-lactamase-like family. Bacterial RNase J subfamily.</text>
</comment>
<feature type="binding site" evidence="12">
    <location>
        <position position="162"/>
    </location>
    <ligand>
        <name>Zn(2+)</name>
        <dbReference type="ChEBI" id="CHEBI:29105"/>
        <label>1</label>
        <note>catalytic</note>
    </ligand>
</feature>
<dbReference type="HAMAP" id="MF_01491">
    <property type="entry name" value="RNase_J_bact"/>
    <property type="match status" value="1"/>
</dbReference>
<dbReference type="Pfam" id="PF07521">
    <property type="entry name" value="RMMBL"/>
    <property type="match status" value="1"/>
</dbReference>
<dbReference type="InterPro" id="IPR042173">
    <property type="entry name" value="RNase_J_2"/>
</dbReference>
<comment type="subunit">
    <text evidence="9">Homodimer, may be a subunit of the RNA degradosome.</text>
</comment>
<evidence type="ECO:0000256" key="4">
    <source>
        <dbReference type="ARBA" id="ARBA00022759"/>
    </source>
</evidence>
<feature type="active site" description="Proton donor" evidence="10">
    <location>
        <position position="194"/>
    </location>
</feature>
<accession>A0A136M0C3</accession>
<feature type="binding site" evidence="12">
    <location>
        <position position="390"/>
    </location>
    <ligand>
        <name>Zn(2+)</name>
        <dbReference type="ChEBI" id="CHEBI:29105"/>
        <label>2</label>
        <note>catalytic</note>
    </ligand>
</feature>
<feature type="binding site" evidence="12">
    <location>
        <position position="76"/>
    </location>
    <ligand>
        <name>Zn(2+)</name>
        <dbReference type="ChEBI" id="CHEBI:29105"/>
        <label>1</label>
        <note>catalytic</note>
    </ligand>
</feature>
<dbReference type="InterPro" id="IPR041636">
    <property type="entry name" value="RNase_J_C"/>
</dbReference>
<comment type="caution">
    <text evidence="9">Lacks conserved residue(s) required for the propagation of feature annotation.</text>
</comment>
<evidence type="ECO:0000256" key="12">
    <source>
        <dbReference type="PIRSR" id="PIRSR004803-3"/>
    </source>
</evidence>
<evidence type="ECO:0000256" key="9">
    <source>
        <dbReference type="HAMAP-Rule" id="MF_01491"/>
    </source>
</evidence>
<feature type="binding site" evidence="12">
    <location>
        <position position="48"/>
    </location>
    <ligand>
        <name>Ca(2+)</name>
        <dbReference type="ChEBI" id="CHEBI:29108"/>
    </ligand>
</feature>
<keyword evidence="6 12" id="KW-0862">Zinc</keyword>
<comment type="cofactor">
    <cofactor evidence="12">
        <name>Ca(2+)</name>
        <dbReference type="ChEBI" id="CHEBI:29108"/>
    </cofactor>
    <text evidence="12">Binds 1 Ca(2+) cation per subunit. Seen in 1 crystal structure, it is not clear if it is physiologically important.</text>
</comment>
<evidence type="ECO:0000256" key="3">
    <source>
        <dbReference type="ARBA" id="ARBA00022723"/>
    </source>
</evidence>
<dbReference type="STRING" id="1617426.TR69_WS6001000201"/>
<dbReference type="InterPro" id="IPR004613">
    <property type="entry name" value="RNase_J"/>
</dbReference>
<protein>
    <recommendedName>
        <fullName evidence="9">Ribonuclease J</fullName>
        <shortName evidence="9">RNase J</shortName>
        <ecNumber evidence="9">3.1.-.-</ecNumber>
    </recommendedName>
</protein>
<evidence type="ECO:0000256" key="11">
    <source>
        <dbReference type="PIRSR" id="PIRSR004803-2"/>
    </source>
</evidence>
<dbReference type="GO" id="GO:0004534">
    <property type="term" value="F:5'-3' RNA exonuclease activity"/>
    <property type="evidence" value="ECO:0007669"/>
    <property type="project" value="UniProtKB-UniRule"/>
</dbReference>
<dbReference type="PATRIC" id="fig|1617426.3.peg.196"/>
<dbReference type="PANTHER" id="PTHR43694">
    <property type="entry name" value="RIBONUCLEASE J"/>
    <property type="match status" value="1"/>
</dbReference>
<dbReference type="GO" id="GO:0006364">
    <property type="term" value="P:rRNA processing"/>
    <property type="evidence" value="ECO:0007669"/>
    <property type="project" value="UniProtKB-UniRule"/>
</dbReference>
<feature type="domain" description="Metallo-beta-lactamase" evidence="13">
    <location>
        <begin position="18"/>
        <end position="214"/>
    </location>
</feature>
<dbReference type="SMART" id="SM00849">
    <property type="entry name" value="Lactamase_B"/>
    <property type="match status" value="1"/>
</dbReference>
<dbReference type="InterPro" id="IPR001279">
    <property type="entry name" value="Metallo-B-lactamas"/>
</dbReference>
<dbReference type="GO" id="GO:0005737">
    <property type="term" value="C:cytoplasm"/>
    <property type="evidence" value="ECO:0007669"/>
    <property type="project" value="UniProtKB-SubCell"/>
</dbReference>
<dbReference type="EC" id="3.1.-.-" evidence="9"/>
<comment type="cofactor">
    <cofactor evidence="12">
        <name>Zn(2+)</name>
        <dbReference type="ChEBI" id="CHEBI:29105"/>
    </cofactor>
    <text evidence="12">Binds 2 Zn(2+) ions per subunit. It is not clear if Zn(2+) or Mg(2+) is physiologically important.</text>
</comment>